<proteinExistence type="inferred from homology"/>
<dbReference type="PANTHER" id="PTHR15298:SF1">
    <property type="entry name" value="GLYCINE N-ACYLTRANSFERASE-LIKE PROTEIN"/>
    <property type="match status" value="1"/>
</dbReference>
<comment type="similarity">
    <text evidence="1">Belongs to the glycine N-acyltransferase family.</text>
</comment>
<dbReference type="Proteomes" id="UP001432027">
    <property type="component" value="Unassembled WGS sequence"/>
</dbReference>
<dbReference type="PANTHER" id="PTHR15298">
    <property type="entry name" value="L-COA N-ACYLTRANSFERASE-RELATED"/>
    <property type="match status" value="1"/>
</dbReference>
<accession>A0AAV5SE85</accession>
<evidence type="ECO:0000313" key="3">
    <source>
        <dbReference type="Proteomes" id="UP001432027"/>
    </source>
</evidence>
<dbReference type="InterPro" id="IPR010313">
    <property type="entry name" value="Glycine_N-acyltransferase"/>
</dbReference>
<sequence>IDVVFPSIQKHGELLLDADNVVRSEFFKLVESGDLPLECRAQGDLYSFYMDQAQQDKLTEKEIHLPYGFRVGDVNVEKEHRQIHDALSYADTEHIECTRVRLALLPSVCIRNSDGDLASWEMSHHYGQLTHLYTLEHQRGKGIGQITETLLTQKFVQSGLRVFKYVD</sequence>
<feature type="non-terminal residue" evidence="2">
    <location>
        <position position="1"/>
    </location>
</feature>
<feature type="non-terminal residue" evidence="2">
    <location>
        <position position="167"/>
    </location>
</feature>
<comment type="caution">
    <text evidence="2">The sequence shown here is derived from an EMBL/GenBank/DDBJ whole genome shotgun (WGS) entry which is preliminary data.</text>
</comment>
<dbReference type="Gene3D" id="3.40.630.30">
    <property type="match status" value="1"/>
</dbReference>
<dbReference type="GO" id="GO:0047961">
    <property type="term" value="F:glycine N-acyltransferase activity"/>
    <property type="evidence" value="ECO:0007669"/>
    <property type="project" value="InterPro"/>
</dbReference>
<name>A0AAV5SE85_9BILA</name>
<keyword evidence="3" id="KW-1185">Reference proteome</keyword>
<dbReference type="EMBL" id="BTSX01000001">
    <property type="protein sequence ID" value="GMS81686.1"/>
    <property type="molecule type" value="Genomic_DNA"/>
</dbReference>
<keyword evidence="1" id="KW-0012">Acyltransferase</keyword>
<dbReference type="SUPFAM" id="SSF55729">
    <property type="entry name" value="Acyl-CoA N-acyltransferases (Nat)"/>
    <property type="match status" value="1"/>
</dbReference>
<dbReference type="EC" id="2.3.1.-" evidence="1"/>
<reference evidence="2" key="1">
    <citation type="submission" date="2023-10" db="EMBL/GenBank/DDBJ databases">
        <title>Genome assembly of Pristionchus species.</title>
        <authorList>
            <person name="Yoshida K."/>
            <person name="Sommer R.J."/>
        </authorList>
    </citation>
    <scope>NUCLEOTIDE SEQUENCE</scope>
    <source>
        <strain evidence="2">RS0144</strain>
    </source>
</reference>
<organism evidence="2 3">
    <name type="scientific">Pristionchus entomophagus</name>
    <dbReference type="NCBI Taxonomy" id="358040"/>
    <lineage>
        <taxon>Eukaryota</taxon>
        <taxon>Metazoa</taxon>
        <taxon>Ecdysozoa</taxon>
        <taxon>Nematoda</taxon>
        <taxon>Chromadorea</taxon>
        <taxon>Rhabditida</taxon>
        <taxon>Rhabditina</taxon>
        <taxon>Diplogasteromorpha</taxon>
        <taxon>Diplogasteroidea</taxon>
        <taxon>Neodiplogasteridae</taxon>
        <taxon>Pristionchus</taxon>
    </lineage>
</organism>
<gene>
    <name evidence="2" type="ORF">PENTCL1PPCAC_3861</name>
</gene>
<evidence type="ECO:0000256" key="1">
    <source>
        <dbReference type="RuleBase" id="RU368002"/>
    </source>
</evidence>
<dbReference type="GO" id="GO:0005739">
    <property type="term" value="C:mitochondrion"/>
    <property type="evidence" value="ECO:0007669"/>
    <property type="project" value="InterPro"/>
</dbReference>
<dbReference type="AlphaFoldDB" id="A0AAV5SE85"/>
<evidence type="ECO:0000313" key="2">
    <source>
        <dbReference type="EMBL" id="GMS81686.1"/>
    </source>
</evidence>
<keyword evidence="1" id="KW-0808">Transferase</keyword>
<protein>
    <recommendedName>
        <fullName evidence="1">Glycine N-acyltransferase-like protein</fullName>
        <ecNumber evidence="1">2.3.1.-</ecNumber>
    </recommendedName>
</protein>
<dbReference type="InterPro" id="IPR016181">
    <property type="entry name" value="Acyl_CoA_acyltransferase"/>
</dbReference>